<dbReference type="PANTHER" id="PTHR46811">
    <property type="entry name" value="COILED-COIL-HELIX-COILED-COIL-HELIX DOMAIN-CONTAINING PROTEIN 7"/>
    <property type="match status" value="1"/>
</dbReference>
<dbReference type="Gene3D" id="1.10.287.1130">
    <property type="entry name" value="CytochromE C oxidase copper chaperone"/>
    <property type="match status" value="1"/>
</dbReference>
<dbReference type="EMBL" id="JAQQWK010000001">
    <property type="protein sequence ID" value="KAK8055761.1"/>
    <property type="molecule type" value="Genomic_DNA"/>
</dbReference>
<keyword evidence="7" id="KW-1185">Reference proteome</keyword>
<comment type="subcellular location">
    <subcellularLocation>
        <location evidence="2">Mitochondrion intermembrane space</location>
    </subcellularLocation>
</comment>
<dbReference type="Proteomes" id="UP001444661">
    <property type="component" value="Unassembled WGS sequence"/>
</dbReference>
<dbReference type="PROSITE" id="PS51808">
    <property type="entry name" value="CHCH"/>
    <property type="match status" value="1"/>
</dbReference>
<evidence type="ECO:0000256" key="5">
    <source>
        <dbReference type="SAM" id="MobiDB-lite"/>
    </source>
</evidence>
<gene>
    <name evidence="6" type="ORF">PG993_000988</name>
</gene>
<reference evidence="6 7" key="1">
    <citation type="submission" date="2023-01" db="EMBL/GenBank/DDBJ databases">
        <title>Analysis of 21 Apiospora genomes using comparative genomics revels a genus with tremendous synthesis potential of carbohydrate active enzymes and secondary metabolites.</title>
        <authorList>
            <person name="Sorensen T."/>
        </authorList>
    </citation>
    <scope>NUCLEOTIDE SEQUENCE [LARGE SCALE GENOMIC DNA]</scope>
    <source>
        <strain evidence="6 7">CBS 33761</strain>
    </source>
</reference>
<organism evidence="6 7">
    <name type="scientific">Apiospora rasikravindrae</name>
    <dbReference type="NCBI Taxonomy" id="990691"/>
    <lineage>
        <taxon>Eukaryota</taxon>
        <taxon>Fungi</taxon>
        <taxon>Dikarya</taxon>
        <taxon>Ascomycota</taxon>
        <taxon>Pezizomycotina</taxon>
        <taxon>Sordariomycetes</taxon>
        <taxon>Xylariomycetidae</taxon>
        <taxon>Amphisphaeriales</taxon>
        <taxon>Apiosporaceae</taxon>
        <taxon>Apiospora</taxon>
    </lineage>
</organism>
<dbReference type="InterPro" id="IPR051040">
    <property type="entry name" value="COX23"/>
</dbReference>
<keyword evidence="3" id="KW-0496">Mitochondrion</keyword>
<dbReference type="InterPro" id="IPR009069">
    <property type="entry name" value="Cys_alpha_HP_mot_SF"/>
</dbReference>
<name>A0ABR1UC72_9PEZI</name>
<comment type="function">
    <text evidence="1">Required for the assembly of cytochrome c oxidase.</text>
</comment>
<evidence type="ECO:0000313" key="7">
    <source>
        <dbReference type="Proteomes" id="UP001444661"/>
    </source>
</evidence>
<comment type="caution">
    <text evidence="6">The sequence shown here is derived from an EMBL/GenBank/DDBJ whole genome shotgun (WGS) entry which is preliminary data.</text>
</comment>
<sequence>MSTEGEPVKDSKPSQGAKDGKDPWSKENKNKFQNKSRSEYFDPCQEAAERSIRCLNRNGGDRKMCSDYFEAYRNCKKEWTERRKKEKTGFFW</sequence>
<evidence type="ECO:0000256" key="4">
    <source>
        <dbReference type="ARBA" id="ARBA00023157"/>
    </source>
</evidence>
<dbReference type="PANTHER" id="PTHR46811:SF1">
    <property type="entry name" value="COILED-COIL-HELIX-COILED-COIL-HELIX DOMAIN-CONTAINING PROTEIN 7"/>
    <property type="match status" value="1"/>
</dbReference>
<keyword evidence="4" id="KW-1015">Disulfide bond</keyword>
<feature type="region of interest" description="Disordered" evidence="5">
    <location>
        <begin position="1"/>
        <end position="40"/>
    </location>
</feature>
<evidence type="ECO:0000256" key="1">
    <source>
        <dbReference type="ARBA" id="ARBA00003875"/>
    </source>
</evidence>
<evidence type="ECO:0000256" key="3">
    <source>
        <dbReference type="ARBA" id="ARBA00023128"/>
    </source>
</evidence>
<accession>A0ABR1UC72</accession>
<evidence type="ECO:0008006" key="8">
    <source>
        <dbReference type="Google" id="ProtNLM"/>
    </source>
</evidence>
<evidence type="ECO:0000313" key="6">
    <source>
        <dbReference type="EMBL" id="KAK8055761.1"/>
    </source>
</evidence>
<proteinExistence type="predicted"/>
<dbReference type="SUPFAM" id="SSF47072">
    <property type="entry name" value="Cysteine alpha-hairpin motif"/>
    <property type="match status" value="1"/>
</dbReference>
<protein>
    <recommendedName>
        <fullName evidence="8">Cytochrome c oxidase-assembly factor COX23, mitochondrial</fullName>
    </recommendedName>
</protein>
<evidence type="ECO:0000256" key="2">
    <source>
        <dbReference type="ARBA" id="ARBA00004569"/>
    </source>
</evidence>